<dbReference type="EMBL" id="AECU01000033">
    <property type="protein sequence ID" value="EFQ07973.1"/>
    <property type="molecule type" value="Genomic_DNA"/>
</dbReference>
<evidence type="ECO:0000313" key="2">
    <source>
        <dbReference type="Proteomes" id="UP000006028"/>
    </source>
</evidence>
<proteinExistence type="predicted"/>
<reference evidence="1 2" key="1">
    <citation type="submission" date="2010-08" db="EMBL/GenBank/DDBJ databases">
        <authorList>
            <person name="Weinstock G."/>
            <person name="Sodergren E."/>
            <person name="Clifton S."/>
            <person name="Fulton L."/>
            <person name="Fulton B."/>
            <person name="Courtney L."/>
            <person name="Fronick C."/>
            <person name="Harrison M."/>
            <person name="Strong C."/>
            <person name="Farmer C."/>
            <person name="Delahaunty K."/>
            <person name="Markovic C."/>
            <person name="Hall O."/>
            <person name="Minx P."/>
            <person name="Tomlinson C."/>
            <person name="Mitreva M."/>
            <person name="Hou S."/>
            <person name="Chen J."/>
            <person name="Wollam A."/>
            <person name="Pepin K.H."/>
            <person name="Johnson M."/>
            <person name="Bhonagiri V."/>
            <person name="Zhang X."/>
            <person name="Suruliraj S."/>
            <person name="Warren W."/>
            <person name="Chinwalla A."/>
            <person name="Mardis E.R."/>
            <person name="Wilson R.K."/>
        </authorList>
    </citation>
    <scope>NUCLEOTIDE SEQUENCE [LARGE SCALE GENOMIC DNA]</scope>
    <source>
        <strain evidence="1 2">KLE1255</strain>
    </source>
</reference>
<dbReference type="Proteomes" id="UP000006028">
    <property type="component" value="Unassembled WGS sequence"/>
</dbReference>
<accession>E2ZFS8</accession>
<protein>
    <submittedName>
        <fullName evidence="1">Uncharacterized protein</fullName>
    </submittedName>
</protein>
<dbReference type="STRING" id="748224.HMPREF9436_00511"/>
<organism evidence="1 2">
    <name type="scientific">Faecalibacterium cf. prausnitzii KLE1255</name>
    <dbReference type="NCBI Taxonomy" id="748224"/>
    <lineage>
        <taxon>Bacteria</taxon>
        <taxon>Bacillati</taxon>
        <taxon>Bacillota</taxon>
        <taxon>Clostridia</taxon>
        <taxon>Eubacteriales</taxon>
        <taxon>Oscillospiraceae</taxon>
        <taxon>Faecalibacterium</taxon>
    </lineage>
</organism>
<dbReference type="BioCyc" id="FCF748224-HMP:GTSS-3249-MONOMER"/>
<gene>
    <name evidence="1" type="ORF">HMPREF9436_00511</name>
</gene>
<name>E2ZFS8_9FIRM</name>
<comment type="caution">
    <text evidence="1">The sequence shown here is derived from an EMBL/GenBank/DDBJ whole genome shotgun (WGS) entry which is preliminary data.</text>
</comment>
<evidence type="ECO:0000313" key="1">
    <source>
        <dbReference type="EMBL" id="EFQ07973.1"/>
    </source>
</evidence>
<dbReference type="AlphaFoldDB" id="E2ZFS8"/>
<dbReference type="HOGENOM" id="CLU_2972745_0_0_9"/>
<sequence length="58" mass="6901">MRKNRKAKEFGRQPQRFMRCGCLFADKSSEKETKHRLKNFAAIWPLICPYTRSILSLL</sequence>